<feature type="transmembrane region" description="Helical" evidence="6">
    <location>
        <begin position="39"/>
        <end position="64"/>
    </location>
</feature>
<feature type="transmembrane region" description="Helical" evidence="6">
    <location>
        <begin position="156"/>
        <end position="177"/>
    </location>
</feature>
<dbReference type="KEGG" id="blut:EW640_03905"/>
<feature type="transmembrane region" description="Helical" evidence="6">
    <location>
        <begin position="189"/>
        <end position="209"/>
    </location>
</feature>
<dbReference type="PIRSF" id="PIRSF006324">
    <property type="entry name" value="LeuE"/>
    <property type="match status" value="1"/>
</dbReference>
<evidence type="ECO:0000313" key="8">
    <source>
        <dbReference type="Proteomes" id="UP000501518"/>
    </source>
</evidence>
<dbReference type="AlphaFoldDB" id="A0A6G8KV44"/>
<evidence type="ECO:0000256" key="1">
    <source>
        <dbReference type="ARBA" id="ARBA00004651"/>
    </source>
</evidence>
<gene>
    <name evidence="7" type="ORF">EW640_03905</name>
</gene>
<dbReference type="Pfam" id="PF01810">
    <property type="entry name" value="LysE"/>
    <property type="match status" value="1"/>
</dbReference>
<name>A0A6G8KV44_9MICO</name>
<keyword evidence="5 6" id="KW-0472">Membrane</keyword>
<evidence type="ECO:0000256" key="4">
    <source>
        <dbReference type="ARBA" id="ARBA00022989"/>
    </source>
</evidence>
<reference evidence="7 8" key="1">
    <citation type="submission" date="2019-02" db="EMBL/GenBank/DDBJ databases">
        <title>Complete Genome Sequence and Methylome Analysis of Brevibacterium luteolum NEB1784.</title>
        <authorList>
            <person name="Fomenkov A."/>
            <person name="Roberts R.J."/>
        </authorList>
    </citation>
    <scope>NUCLEOTIDE SEQUENCE [LARGE SCALE GENOMIC DNA]</scope>
    <source>
        <strain evidence="7 8">NEB1784</strain>
    </source>
</reference>
<dbReference type="PANTHER" id="PTHR30086">
    <property type="entry name" value="ARGININE EXPORTER PROTEIN ARGO"/>
    <property type="match status" value="1"/>
</dbReference>
<proteinExistence type="predicted"/>
<organism evidence="7 8">
    <name type="scientific">Brevibacterium luteolum</name>
    <dbReference type="NCBI Taxonomy" id="199591"/>
    <lineage>
        <taxon>Bacteria</taxon>
        <taxon>Bacillati</taxon>
        <taxon>Actinomycetota</taxon>
        <taxon>Actinomycetes</taxon>
        <taxon>Micrococcales</taxon>
        <taxon>Brevibacteriaceae</taxon>
        <taxon>Brevibacterium</taxon>
    </lineage>
</organism>
<keyword evidence="4 6" id="KW-1133">Transmembrane helix</keyword>
<comment type="subcellular location">
    <subcellularLocation>
        <location evidence="1">Cell membrane</location>
        <topology evidence="1">Multi-pass membrane protein</topology>
    </subcellularLocation>
</comment>
<evidence type="ECO:0000256" key="2">
    <source>
        <dbReference type="ARBA" id="ARBA00022475"/>
    </source>
</evidence>
<evidence type="ECO:0000256" key="5">
    <source>
        <dbReference type="ARBA" id="ARBA00023136"/>
    </source>
</evidence>
<dbReference type="Proteomes" id="UP000501518">
    <property type="component" value="Chromosome"/>
</dbReference>
<feature type="transmembrane region" description="Helical" evidence="6">
    <location>
        <begin position="70"/>
        <end position="90"/>
    </location>
</feature>
<evidence type="ECO:0000313" key="7">
    <source>
        <dbReference type="EMBL" id="QIN28516.1"/>
    </source>
</evidence>
<feature type="transmembrane region" description="Helical" evidence="6">
    <location>
        <begin position="123"/>
        <end position="144"/>
    </location>
</feature>
<dbReference type="EMBL" id="CP035810">
    <property type="protein sequence ID" value="QIN28516.1"/>
    <property type="molecule type" value="Genomic_DNA"/>
</dbReference>
<dbReference type="GO" id="GO:0015171">
    <property type="term" value="F:amino acid transmembrane transporter activity"/>
    <property type="evidence" value="ECO:0007669"/>
    <property type="project" value="TreeGrafter"/>
</dbReference>
<accession>A0A6G8KV44</accession>
<evidence type="ECO:0000256" key="6">
    <source>
        <dbReference type="SAM" id="Phobius"/>
    </source>
</evidence>
<evidence type="ECO:0000256" key="3">
    <source>
        <dbReference type="ARBA" id="ARBA00022692"/>
    </source>
</evidence>
<dbReference type="RefSeq" id="WP_165883013.1">
    <property type="nucleotide sequence ID" value="NZ_CP035810.1"/>
</dbReference>
<dbReference type="PANTHER" id="PTHR30086:SF20">
    <property type="entry name" value="ARGININE EXPORTER PROTEIN ARGO-RELATED"/>
    <property type="match status" value="1"/>
</dbReference>
<sequence>MNIEWQVYLALVLVSYISPGPDTVMILRASVNGHRAGLFAAAGALTGLAVHMLISALGLAALLLTLPGSLTILTLIGAAYLAYLGIRAIVASHQIRRAPQNTPDSAKPLPGRDSGWSVFRHTLLTNLTNPKVILFFMAVLPQFIDQSSAWPVALQLGLLGAVDVLVGVAYLPLLVLFGTRIFHGLGTRGLANMELSAGTALLIFAGILAHDVATG</sequence>
<keyword evidence="2" id="KW-1003">Cell membrane</keyword>
<dbReference type="InterPro" id="IPR001123">
    <property type="entry name" value="LeuE-type"/>
</dbReference>
<keyword evidence="3 6" id="KW-0812">Transmembrane</keyword>
<protein>
    <submittedName>
        <fullName evidence="7">LysE family translocator</fullName>
    </submittedName>
</protein>
<dbReference type="GO" id="GO:0005886">
    <property type="term" value="C:plasma membrane"/>
    <property type="evidence" value="ECO:0007669"/>
    <property type="project" value="UniProtKB-SubCell"/>
</dbReference>